<evidence type="ECO:0000313" key="10">
    <source>
        <dbReference type="Proteomes" id="UP000324646"/>
    </source>
</evidence>
<feature type="transmembrane region" description="Helical" evidence="7">
    <location>
        <begin position="276"/>
        <end position="297"/>
    </location>
</feature>
<gene>
    <name evidence="9" type="ORF">FQB35_10790</name>
</gene>
<dbReference type="Pfam" id="PF00892">
    <property type="entry name" value="EamA"/>
    <property type="match status" value="2"/>
</dbReference>
<dbReference type="GO" id="GO:0005886">
    <property type="term" value="C:plasma membrane"/>
    <property type="evidence" value="ECO:0007669"/>
    <property type="project" value="UniProtKB-SubCell"/>
</dbReference>
<reference evidence="9 10" key="1">
    <citation type="submission" date="2019-07" db="EMBL/GenBank/DDBJ databases">
        <title>Complete genome of Crassaminicella thermophila SY095.</title>
        <authorList>
            <person name="Li X."/>
        </authorList>
    </citation>
    <scope>NUCLEOTIDE SEQUENCE [LARGE SCALE GENOMIC DNA]</scope>
    <source>
        <strain evidence="9 10">SY095</strain>
    </source>
</reference>
<protein>
    <submittedName>
        <fullName evidence="9">DMT family transporter</fullName>
    </submittedName>
</protein>
<evidence type="ECO:0000256" key="6">
    <source>
        <dbReference type="ARBA" id="ARBA00023136"/>
    </source>
</evidence>
<evidence type="ECO:0000259" key="8">
    <source>
        <dbReference type="Pfam" id="PF00892"/>
    </source>
</evidence>
<organism evidence="9 10">
    <name type="scientific">Crassaminicella thermophila</name>
    <dbReference type="NCBI Taxonomy" id="2599308"/>
    <lineage>
        <taxon>Bacteria</taxon>
        <taxon>Bacillati</taxon>
        <taxon>Bacillota</taxon>
        <taxon>Clostridia</taxon>
        <taxon>Eubacteriales</taxon>
        <taxon>Clostridiaceae</taxon>
        <taxon>Crassaminicella</taxon>
    </lineage>
</organism>
<dbReference type="PANTHER" id="PTHR32322">
    <property type="entry name" value="INNER MEMBRANE TRANSPORTER"/>
    <property type="match status" value="1"/>
</dbReference>
<keyword evidence="10" id="KW-1185">Reference proteome</keyword>
<evidence type="ECO:0000256" key="3">
    <source>
        <dbReference type="ARBA" id="ARBA00022475"/>
    </source>
</evidence>
<keyword evidence="3" id="KW-1003">Cell membrane</keyword>
<name>A0A5C0SDY0_CRATE</name>
<proteinExistence type="inferred from homology"/>
<dbReference type="AlphaFoldDB" id="A0A5C0SDY0"/>
<dbReference type="SUPFAM" id="SSF103481">
    <property type="entry name" value="Multidrug resistance efflux transporter EmrE"/>
    <property type="match status" value="2"/>
</dbReference>
<evidence type="ECO:0000256" key="2">
    <source>
        <dbReference type="ARBA" id="ARBA00007362"/>
    </source>
</evidence>
<evidence type="ECO:0000256" key="1">
    <source>
        <dbReference type="ARBA" id="ARBA00004651"/>
    </source>
</evidence>
<evidence type="ECO:0000256" key="5">
    <source>
        <dbReference type="ARBA" id="ARBA00022989"/>
    </source>
</evidence>
<dbReference type="Gene3D" id="1.10.3730.20">
    <property type="match status" value="1"/>
</dbReference>
<comment type="subcellular location">
    <subcellularLocation>
        <location evidence="1">Cell membrane</location>
        <topology evidence="1">Multi-pass membrane protein</topology>
    </subcellularLocation>
</comment>
<keyword evidence="6 7" id="KW-0472">Membrane</keyword>
<evidence type="ECO:0000313" key="9">
    <source>
        <dbReference type="EMBL" id="QEK12775.1"/>
    </source>
</evidence>
<feature type="transmembrane region" description="Helical" evidence="7">
    <location>
        <begin position="124"/>
        <end position="142"/>
    </location>
</feature>
<dbReference type="EMBL" id="CP042243">
    <property type="protein sequence ID" value="QEK12775.1"/>
    <property type="molecule type" value="Genomic_DNA"/>
</dbReference>
<dbReference type="RefSeq" id="WP_148809911.1">
    <property type="nucleotide sequence ID" value="NZ_CP042243.1"/>
</dbReference>
<dbReference type="InterPro" id="IPR037185">
    <property type="entry name" value="EmrE-like"/>
</dbReference>
<feature type="transmembrane region" description="Helical" evidence="7">
    <location>
        <begin position="7"/>
        <end position="26"/>
    </location>
</feature>
<dbReference type="PANTHER" id="PTHR32322:SF18">
    <property type="entry name" value="S-ADENOSYLMETHIONINE_S-ADENOSYLHOMOCYSTEINE TRANSPORTER"/>
    <property type="match status" value="1"/>
</dbReference>
<dbReference type="OrthoDB" id="37139at2"/>
<feature type="transmembrane region" description="Helical" evidence="7">
    <location>
        <begin position="98"/>
        <end position="117"/>
    </location>
</feature>
<evidence type="ECO:0000256" key="7">
    <source>
        <dbReference type="SAM" id="Phobius"/>
    </source>
</evidence>
<dbReference type="Proteomes" id="UP000324646">
    <property type="component" value="Chromosome"/>
</dbReference>
<accession>A0A5C0SDY0</accession>
<comment type="similarity">
    <text evidence="2">Belongs to the EamA transporter family.</text>
</comment>
<feature type="domain" description="EamA" evidence="8">
    <location>
        <begin position="9"/>
        <end position="140"/>
    </location>
</feature>
<keyword evidence="5 7" id="KW-1133">Transmembrane helix</keyword>
<feature type="transmembrane region" description="Helical" evidence="7">
    <location>
        <begin position="148"/>
        <end position="171"/>
    </location>
</feature>
<feature type="transmembrane region" description="Helical" evidence="7">
    <location>
        <begin position="252"/>
        <end position="270"/>
    </location>
</feature>
<dbReference type="InterPro" id="IPR000620">
    <property type="entry name" value="EamA_dom"/>
</dbReference>
<feature type="transmembrane region" description="Helical" evidence="7">
    <location>
        <begin position="183"/>
        <end position="201"/>
    </location>
</feature>
<dbReference type="InterPro" id="IPR050638">
    <property type="entry name" value="AA-Vitamin_Transporters"/>
</dbReference>
<keyword evidence="4 7" id="KW-0812">Transmembrane</keyword>
<evidence type="ECO:0000256" key="4">
    <source>
        <dbReference type="ARBA" id="ARBA00022692"/>
    </source>
</evidence>
<sequence length="312" mass="34394">MKDKKILPILAGVTTSIIFGFSFLFTKEALDYINPFDLLSLRFGTAALVLISLRSMGIIKTDYKGKNIKALFVLALFQPVLYFIFEIMGVSRTTTSEAGIMMALIPIVVTCLASVFLKEIPSKPQVASVFISLFGVCFVVLMKDMSTSGSILGIFFLIGAVFCAAILNILSRKLSISFKPAEITLFMMCIGALFFNGISILNHGIKGDMLNYIIKLKEIKVVIAVLYLGVLSSVVAFFLTNYNLSKLEASRAAVFANLTTVISVFAGVFIRKESFTIYQFLGTCMILLGVWGTNYYGEKKEIRIKARDALVE</sequence>
<feature type="transmembrane region" description="Helical" evidence="7">
    <location>
        <begin position="38"/>
        <end position="59"/>
    </location>
</feature>
<feature type="transmembrane region" description="Helical" evidence="7">
    <location>
        <begin position="71"/>
        <end position="92"/>
    </location>
</feature>
<feature type="domain" description="EamA" evidence="8">
    <location>
        <begin position="152"/>
        <end position="294"/>
    </location>
</feature>
<dbReference type="KEGG" id="crs:FQB35_10790"/>
<feature type="transmembrane region" description="Helical" evidence="7">
    <location>
        <begin position="221"/>
        <end position="240"/>
    </location>
</feature>